<sequence length="192" mass="20897">MSHLHRLRWRQQRWRGLPRLAAAWLAALALGSPVSQAQPALSDAQAKAAVLLNFARYIDWPERAYAAKDGGFVFCLAGRDSLGGAASALEGRTLHNRPTQVRRVLGIEELRGCHVLYIAEAEERRQQPMLRALAGEPVLTVGDAAGFTEAGGAIGVTLEDGRIRFDINRAALDSAQLRASANLLRLARSVRP</sequence>
<dbReference type="EMBL" id="JBBUTH010000008">
    <property type="protein sequence ID" value="MEK8051758.1"/>
    <property type="molecule type" value="Genomic_DNA"/>
</dbReference>
<organism evidence="2 3">
    <name type="scientific">Pseudaquabacterium inlustre</name>
    <dbReference type="NCBI Taxonomy" id="2984192"/>
    <lineage>
        <taxon>Bacteria</taxon>
        <taxon>Pseudomonadati</taxon>
        <taxon>Pseudomonadota</taxon>
        <taxon>Betaproteobacteria</taxon>
        <taxon>Burkholderiales</taxon>
        <taxon>Sphaerotilaceae</taxon>
        <taxon>Pseudaquabacterium</taxon>
    </lineage>
</organism>
<feature type="chain" id="PRO_5045727372" evidence="1">
    <location>
        <begin position="38"/>
        <end position="192"/>
    </location>
</feature>
<dbReference type="RefSeq" id="WP_341411456.1">
    <property type="nucleotide sequence ID" value="NZ_JBBUTH010000008.1"/>
</dbReference>
<keyword evidence="1" id="KW-0732">Signal</keyword>
<accession>A0ABU9CIT7</accession>
<name>A0ABU9CIT7_9BURK</name>
<protein>
    <submittedName>
        <fullName evidence="2">YfiR family protein</fullName>
    </submittedName>
</protein>
<feature type="signal peptide" evidence="1">
    <location>
        <begin position="1"/>
        <end position="37"/>
    </location>
</feature>
<proteinExistence type="predicted"/>
<dbReference type="Pfam" id="PF13689">
    <property type="entry name" value="DUF4154"/>
    <property type="match status" value="1"/>
</dbReference>
<evidence type="ECO:0000256" key="1">
    <source>
        <dbReference type="SAM" id="SignalP"/>
    </source>
</evidence>
<keyword evidence="3" id="KW-1185">Reference proteome</keyword>
<comment type="caution">
    <text evidence="2">The sequence shown here is derived from an EMBL/GenBank/DDBJ whole genome shotgun (WGS) entry which is preliminary data.</text>
</comment>
<gene>
    <name evidence="2" type="ORF">AACH10_16020</name>
</gene>
<dbReference type="Proteomes" id="UP001365405">
    <property type="component" value="Unassembled WGS sequence"/>
</dbReference>
<evidence type="ECO:0000313" key="3">
    <source>
        <dbReference type="Proteomes" id="UP001365405"/>
    </source>
</evidence>
<dbReference type="InterPro" id="IPR025293">
    <property type="entry name" value="YfiR/HmsC-like"/>
</dbReference>
<reference evidence="2 3" key="1">
    <citation type="submission" date="2024-04" db="EMBL/GenBank/DDBJ databases">
        <title>Novel species of the genus Ideonella isolated from streams.</title>
        <authorList>
            <person name="Lu H."/>
        </authorList>
    </citation>
    <scope>NUCLEOTIDE SEQUENCE [LARGE SCALE GENOMIC DNA]</scope>
    <source>
        <strain evidence="2 3">DXS22W</strain>
    </source>
</reference>
<evidence type="ECO:0000313" key="2">
    <source>
        <dbReference type="EMBL" id="MEK8051758.1"/>
    </source>
</evidence>